<evidence type="ECO:0000313" key="4">
    <source>
        <dbReference type="Proteomes" id="UP001500359"/>
    </source>
</evidence>
<dbReference type="PANTHER" id="PTHR13420:SF7">
    <property type="entry name" value="UPF0235 PROTEIN C15ORF40"/>
    <property type="match status" value="1"/>
</dbReference>
<comment type="similarity">
    <text evidence="1 2">Belongs to the UPF0235 family.</text>
</comment>
<dbReference type="Gene3D" id="3.30.1200.10">
    <property type="entry name" value="YggU-like"/>
    <property type="match status" value="1"/>
</dbReference>
<dbReference type="EMBL" id="BAAAFD010000004">
    <property type="protein sequence ID" value="GAA0856355.1"/>
    <property type="molecule type" value="Genomic_DNA"/>
</dbReference>
<dbReference type="Proteomes" id="UP001500359">
    <property type="component" value="Unassembled WGS sequence"/>
</dbReference>
<name>A0ABN1LI22_9ALTE</name>
<evidence type="ECO:0000256" key="2">
    <source>
        <dbReference type="HAMAP-Rule" id="MF_00634"/>
    </source>
</evidence>
<dbReference type="InterPro" id="IPR036591">
    <property type="entry name" value="YggU-like_sf"/>
</dbReference>
<dbReference type="InterPro" id="IPR003746">
    <property type="entry name" value="DUF167"/>
</dbReference>
<dbReference type="NCBIfam" id="TIGR00251">
    <property type="entry name" value="DUF167 family protein"/>
    <property type="match status" value="1"/>
</dbReference>
<dbReference type="HAMAP" id="MF_00634">
    <property type="entry name" value="UPF0235"/>
    <property type="match status" value="1"/>
</dbReference>
<gene>
    <name evidence="3" type="primary">yggU</name>
    <name evidence="3" type="ORF">GCM10009114_17950</name>
</gene>
<dbReference type="SMART" id="SM01152">
    <property type="entry name" value="DUF167"/>
    <property type="match status" value="1"/>
</dbReference>
<keyword evidence="4" id="KW-1185">Reference proteome</keyword>
<proteinExistence type="inferred from homology"/>
<evidence type="ECO:0000313" key="3">
    <source>
        <dbReference type="EMBL" id="GAA0856355.1"/>
    </source>
</evidence>
<reference evidence="3 4" key="1">
    <citation type="journal article" date="2019" name="Int. J. Syst. Evol. Microbiol.">
        <title>The Global Catalogue of Microorganisms (GCM) 10K type strain sequencing project: providing services to taxonomists for standard genome sequencing and annotation.</title>
        <authorList>
            <consortium name="The Broad Institute Genomics Platform"/>
            <consortium name="The Broad Institute Genome Sequencing Center for Infectious Disease"/>
            <person name="Wu L."/>
            <person name="Ma J."/>
        </authorList>
    </citation>
    <scope>NUCLEOTIDE SEQUENCE [LARGE SCALE GENOMIC DNA]</scope>
    <source>
        <strain evidence="3 4">JCM 15896</strain>
    </source>
</reference>
<organism evidence="3 4">
    <name type="scientific">Aliiglaciecola litoralis</name>
    <dbReference type="NCBI Taxonomy" id="582857"/>
    <lineage>
        <taxon>Bacteria</taxon>
        <taxon>Pseudomonadati</taxon>
        <taxon>Pseudomonadota</taxon>
        <taxon>Gammaproteobacteria</taxon>
        <taxon>Alteromonadales</taxon>
        <taxon>Alteromonadaceae</taxon>
        <taxon>Aliiglaciecola</taxon>
    </lineage>
</organism>
<accession>A0ABN1LI22</accession>
<comment type="caution">
    <text evidence="3">The sequence shown here is derived from an EMBL/GenBank/DDBJ whole genome shotgun (WGS) entry which is preliminary data.</text>
</comment>
<sequence length="82" mass="9043">MYLQPKSSQNRIAGMHNGELKVHITAPPVDGKANQQLIVYLAKLLGFPKANVTIIKGLQSRHKTVEVLDCDEIPLALMCYLG</sequence>
<dbReference type="SUPFAM" id="SSF69786">
    <property type="entry name" value="YggU-like"/>
    <property type="match status" value="1"/>
</dbReference>
<dbReference type="PANTHER" id="PTHR13420">
    <property type="entry name" value="UPF0235 PROTEIN C15ORF40"/>
    <property type="match status" value="1"/>
</dbReference>
<protein>
    <recommendedName>
        <fullName evidence="2">UPF0235 protein GCM10009114_17950</fullName>
    </recommendedName>
</protein>
<dbReference type="Pfam" id="PF02594">
    <property type="entry name" value="DUF167"/>
    <property type="match status" value="1"/>
</dbReference>
<evidence type="ECO:0000256" key="1">
    <source>
        <dbReference type="ARBA" id="ARBA00010364"/>
    </source>
</evidence>